<feature type="transmembrane region" description="Helical" evidence="7">
    <location>
        <begin position="247"/>
        <end position="266"/>
    </location>
</feature>
<feature type="transmembrane region" description="Helical" evidence="7">
    <location>
        <begin position="218"/>
        <end position="241"/>
    </location>
</feature>
<dbReference type="InterPro" id="IPR000515">
    <property type="entry name" value="MetI-like"/>
</dbReference>
<evidence type="ECO:0000259" key="8">
    <source>
        <dbReference type="PROSITE" id="PS50928"/>
    </source>
</evidence>
<name>A0A6B2H0Y5_9BACT</name>
<keyword evidence="2 7" id="KW-0813">Transport</keyword>
<keyword evidence="5 7" id="KW-1133">Transmembrane helix</keyword>
<feature type="transmembrane region" description="Helical" evidence="7">
    <location>
        <begin position="305"/>
        <end position="332"/>
    </location>
</feature>
<dbReference type="InterPro" id="IPR025966">
    <property type="entry name" value="OppC_N"/>
</dbReference>
<dbReference type="PANTHER" id="PTHR43386">
    <property type="entry name" value="OLIGOPEPTIDE TRANSPORT SYSTEM PERMEASE PROTEIN APPC"/>
    <property type="match status" value="1"/>
</dbReference>
<dbReference type="Gene3D" id="1.10.3720.10">
    <property type="entry name" value="MetI-like"/>
    <property type="match status" value="1"/>
</dbReference>
<feature type="transmembrane region" description="Helical" evidence="7">
    <location>
        <begin position="28"/>
        <end position="49"/>
    </location>
</feature>
<dbReference type="GO" id="GO:0055085">
    <property type="term" value="P:transmembrane transport"/>
    <property type="evidence" value="ECO:0007669"/>
    <property type="project" value="InterPro"/>
</dbReference>
<keyword evidence="10" id="KW-1185">Reference proteome</keyword>
<organism evidence="9 10">
    <name type="scientific">Pontibacter fetidus</name>
    <dbReference type="NCBI Taxonomy" id="2700082"/>
    <lineage>
        <taxon>Bacteria</taxon>
        <taxon>Pseudomonadati</taxon>
        <taxon>Bacteroidota</taxon>
        <taxon>Cytophagia</taxon>
        <taxon>Cytophagales</taxon>
        <taxon>Hymenobacteraceae</taxon>
        <taxon>Pontibacter</taxon>
    </lineage>
</organism>
<dbReference type="Pfam" id="PF12911">
    <property type="entry name" value="OppC_N"/>
    <property type="match status" value="1"/>
</dbReference>
<comment type="caution">
    <text evidence="9">The sequence shown here is derived from an EMBL/GenBank/DDBJ whole genome shotgun (WGS) entry which is preliminary data.</text>
</comment>
<comment type="similarity">
    <text evidence="7">Belongs to the binding-protein-dependent transport system permease family.</text>
</comment>
<evidence type="ECO:0000256" key="2">
    <source>
        <dbReference type="ARBA" id="ARBA00022448"/>
    </source>
</evidence>
<dbReference type="InterPro" id="IPR050366">
    <property type="entry name" value="BP-dependent_transpt_permease"/>
</dbReference>
<evidence type="ECO:0000256" key="6">
    <source>
        <dbReference type="ARBA" id="ARBA00023136"/>
    </source>
</evidence>
<dbReference type="RefSeq" id="WP_162346041.1">
    <property type="nucleotide sequence ID" value="NZ_JAAEAA010000009.1"/>
</dbReference>
<protein>
    <submittedName>
        <fullName evidence="9">ABC transporter permease</fullName>
    </submittedName>
</protein>
<dbReference type="AlphaFoldDB" id="A0A6B2H0Y5"/>
<keyword evidence="6 7" id="KW-0472">Membrane</keyword>
<evidence type="ECO:0000256" key="3">
    <source>
        <dbReference type="ARBA" id="ARBA00022475"/>
    </source>
</evidence>
<dbReference type="Proteomes" id="UP000478546">
    <property type="component" value="Unassembled WGS sequence"/>
</dbReference>
<feature type="transmembrane region" description="Helical" evidence="7">
    <location>
        <begin position="185"/>
        <end position="211"/>
    </location>
</feature>
<keyword evidence="3" id="KW-1003">Cell membrane</keyword>
<proteinExistence type="inferred from homology"/>
<reference evidence="9 10" key="1">
    <citation type="submission" date="2020-01" db="EMBL/GenBank/DDBJ databases">
        <authorList>
            <person name="Kim M.K."/>
        </authorList>
    </citation>
    <scope>NUCLEOTIDE SEQUENCE [LARGE SCALE GENOMIC DNA]</scope>
    <source>
        <strain evidence="9 10">BT213</strain>
    </source>
</reference>
<evidence type="ECO:0000256" key="1">
    <source>
        <dbReference type="ARBA" id="ARBA00004651"/>
    </source>
</evidence>
<evidence type="ECO:0000313" key="9">
    <source>
        <dbReference type="EMBL" id="NDK55981.1"/>
    </source>
</evidence>
<gene>
    <name evidence="9" type="ORF">GWO68_08635</name>
</gene>
<dbReference type="PROSITE" id="PS50928">
    <property type="entry name" value="ABC_TM1"/>
    <property type="match status" value="1"/>
</dbReference>
<dbReference type="EMBL" id="JAAEAA010000009">
    <property type="protein sequence ID" value="NDK55981.1"/>
    <property type="molecule type" value="Genomic_DNA"/>
</dbReference>
<evidence type="ECO:0000313" key="10">
    <source>
        <dbReference type="Proteomes" id="UP000478546"/>
    </source>
</evidence>
<dbReference type="PANTHER" id="PTHR43386:SF1">
    <property type="entry name" value="D,D-DIPEPTIDE TRANSPORT SYSTEM PERMEASE PROTEIN DDPC-RELATED"/>
    <property type="match status" value="1"/>
</dbReference>
<evidence type="ECO:0000256" key="5">
    <source>
        <dbReference type="ARBA" id="ARBA00022989"/>
    </source>
</evidence>
<evidence type="ECO:0000256" key="7">
    <source>
        <dbReference type="RuleBase" id="RU363032"/>
    </source>
</evidence>
<dbReference type="GO" id="GO:0005886">
    <property type="term" value="C:plasma membrane"/>
    <property type="evidence" value="ECO:0007669"/>
    <property type="project" value="UniProtKB-SubCell"/>
</dbReference>
<accession>A0A6B2H0Y5</accession>
<dbReference type="CDD" id="cd06261">
    <property type="entry name" value="TM_PBP2"/>
    <property type="match status" value="1"/>
</dbReference>
<dbReference type="Pfam" id="PF00528">
    <property type="entry name" value="BPD_transp_1"/>
    <property type="match status" value="1"/>
</dbReference>
<sequence>MAVLQQNKAASRPPSYYIRQRLLQNKPAMVGLGIIVLAIVVAILGYAIMPDSTPNANNGLVQIQKKSPGFSTQVLRMAKSNPAADVNPLNFILSGAPEDYSEIPIESYSFKGDSLQVQPLRSNNAMADQPRTYGLNEIVGNRTNYSSAELKETIENDHIRTKTYWLGTDKAGRDVLSRLILGTRISLGIGFVAVLISVFVGIAVGAAGGYFGGWVDKLMTFLMTVVWSVPSIMLVIAISLALDSKGVWVAFVAVGLTMWVEVARVVRGQILGLKEKTYIEAAQVLGVPERLIILRHLLPNMIGPLIVIATANFASAILIEAGLSFLGLGVQPPAPSWGMMVNEGFQLIGAKAGLYLVLLPSLCISVLVLAFNLLGNGLRDAYDPKIPLTNG</sequence>
<comment type="subcellular location">
    <subcellularLocation>
        <location evidence="1 7">Cell membrane</location>
        <topology evidence="1 7">Multi-pass membrane protein</topology>
    </subcellularLocation>
</comment>
<evidence type="ECO:0000256" key="4">
    <source>
        <dbReference type="ARBA" id="ARBA00022692"/>
    </source>
</evidence>
<feature type="domain" description="ABC transmembrane type-1" evidence="8">
    <location>
        <begin position="183"/>
        <end position="375"/>
    </location>
</feature>
<dbReference type="SUPFAM" id="SSF161098">
    <property type="entry name" value="MetI-like"/>
    <property type="match status" value="1"/>
</dbReference>
<feature type="transmembrane region" description="Helical" evidence="7">
    <location>
        <begin position="352"/>
        <end position="375"/>
    </location>
</feature>
<keyword evidence="4 7" id="KW-0812">Transmembrane</keyword>
<dbReference type="InterPro" id="IPR035906">
    <property type="entry name" value="MetI-like_sf"/>
</dbReference>